<evidence type="ECO:0000256" key="10">
    <source>
        <dbReference type="ARBA" id="ARBA00023326"/>
    </source>
</evidence>
<dbReference type="AlphaFoldDB" id="A0A1L9U2Y4"/>
<dbReference type="PANTHER" id="PTHR42715:SF16">
    <property type="entry name" value="BETA-GLUCOSIDASE J-RELATED"/>
    <property type="match status" value="1"/>
</dbReference>
<dbReference type="SUPFAM" id="SSF51445">
    <property type="entry name" value="(Trans)glycosidases"/>
    <property type="match status" value="1"/>
</dbReference>
<dbReference type="Proteomes" id="UP000184499">
    <property type="component" value="Unassembled WGS sequence"/>
</dbReference>
<dbReference type="Gene3D" id="3.40.50.1700">
    <property type="entry name" value="Glycoside hydrolase family 3 C-terminal domain"/>
    <property type="match status" value="1"/>
</dbReference>
<proteinExistence type="inferred from homology"/>
<dbReference type="InterPro" id="IPR036881">
    <property type="entry name" value="Glyco_hydro_3_C_sf"/>
</dbReference>
<evidence type="ECO:0000313" key="14">
    <source>
        <dbReference type="EMBL" id="OJJ66054.1"/>
    </source>
</evidence>
<dbReference type="PROSITE" id="PS51820">
    <property type="entry name" value="PA14"/>
    <property type="match status" value="1"/>
</dbReference>
<evidence type="ECO:0000313" key="15">
    <source>
        <dbReference type="Proteomes" id="UP000184499"/>
    </source>
</evidence>
<dbReference type="SMART" id="SM00758">
    <property type="entry name" value="PA14"/>
    <property type="match status" value="1"/>
</dbReference>
<dbReference type="UniPathway" id="UPA00696"/>
<dbReference type="Pfam" id="PF00933">
    <property type="entry name" value="Glyco_hydro_3"/>
    <property type="match status" value="1"/>
</dbReference>
<name>A0A1L9U2Y4_ASPBC</name>
<dbReference type="STRING" id="767769.A0A1L9U2Y4"/>
<dbReference type="VEuPathDB" id="FungiDB:ASPBRDRAFT_666692"/>
<dbReference type="InterPro" id="IPR037524">
    <property type="entry name" value="PA14/GLEYA"/>
</dbReference>
<reference evidence="15" key="1">
    <citation type="journal article" date="2017" name="Genome Biol.">
        <title>Comparative genomics reveals high biological diversity and specific adaptations in the industrially and medically important fungal genus Aspergillus.</title>
        <authorList>
            <person name="de Vries R.P."/>
            <person name="Riley R."/>
            <person name="Wiebenga A."/>
            <person name="Aguilar-Osorio G."/>
            <person name="Amillis S."/>
            <person name="Uchima C.A."/>
            <person name="Anderluh G."/>
            <person name="Asadollahi M."/>
            <person name="Askin M."/>
            <person name="Barry K."/>
            <person name="Battaglia E."/>
            <person name="Bayram O."/>
            <person name="Benocci T."/>
            <person name="Braus-Stromeyer S.A."/>
            <person name="Caldana C."/>
            <person name="Canovas D."/>
            <person name="Cerqueira G.C."/>
            <person name="Chen F."/>
            <person name="Chen W."/>
            <person name="Choi C."/>
            <person name="Clum A."/>
            <person name="Dos Santos R.A."/>
            <person name="Damasio A.R."/>
            <person name="Diallinas G."/>
            <person name="Emri T."/>
            <person name="Fekete E."/>
            <person name="Flipphi M."/>
            <person name="Freyberg S."/>
            <person name="Gallo A."/>
            <person name="Gournas C."/>
            <person name="Habgood R."/>
            <person name="Hainaut M."/>
            <person name="Harispe M.L."/>
            <person name="Henrissat B."/>
            <person name="Hilden K.S."/>
            <person name="Hope R."/>
            <person name="Hossain A."/>
            <person name="Karabika E."/>
            <person name="Karaffa L."/>
            <person name="Karanyi Z."/>
            <person name="Krasevec N."/>
            <person name="Kuo A."/>
            <person name="Kusch H."/>
            <person name="LaButti K."/>
            <person name="Lagendijk E.L."/>
            <person name="Lapidus A."/>
            <person name="Levasseur A."/>
            <person name="Lindquist E."/>
            <person name="Lipzen A."/>
            <person name="Logrieco A.F."/>
            <person name="MacCabe A."/>
            <person name="Maekelae M.R."/>
            <person name="Malavazi I."/>
            <person name="Melin P."/>
            <person name="Meyer V."/>
            <person name="Mielnichuk N."/>
            <person name="Miskei M."/>
            <person name="Molnar A.P."/>
            <person name="Mule G."/>
            <person name="Ngan C.Y."/>
            <person name="Orejas M."/>
            <person name="Orosz E."/>
            <person name="Ouedraogo J.P."/>
            <person name="Overkamp K.M."/>
            <person name="Park H.-S."/>
            <person name="Perrone G."/>
            <person name="Piumi F."/>
            <person name="Punt P.J."/>
            <person name="Ram A.F."/>
            <person name="Ramon A."/>
            <person name="Rauscher S."/>
            <person name="Record E."/>
            <person name="Riano-Pachon D.M."/>
            <person name="Robert V."/>
            <person name="Roehrig J."/>
            <person name="Ruller R."/>
            <person name="Salamov A."/>
            <person name="Salih N.S."/>
            <person name="Samson R.A."/>
            <person name="Sandor E."/>
            <person name="Sanguinetti M."/>
            <person name="Schuetze T."/>
            <person name="Sepcic K."/>
            <person name="Shelest E."/>
            <person name="Sherlock G."/>
            <person name="Sophianopoulou V."/>
            <person name="Squina F.M."/>
            <person name="Sun H."/>
            <person name="Susca A."/>
            <person name="Todd R.B."/>
            <person name="Tsang A."/>
            <person name="Unkles S.E."/>
            <person name="van de Wiele N."/>
            <person name="van Rossen-Uffink D."/>
            <person name="Oliveira J.V."/>
            <person name="Vesth T.C."/>
            <person name="Visser J."/>
            <person name="Yu J.-H."/>
            <person name="Zhou M."/>
            <person name="Andersen M.R."/>
            <person name="Archer D.B."/>
            <person name="Baker S.E."/>
            <person name="Benoit I."/>
            <person name="Brakhage A.A."/>
            <person name="Braus G.H."/>
            <person name="Fischer R."/>
            <person name="Frisvad J.C."/>
            <person name="Goldman G.H."/>
            <person name="Houbraken J."/>
            <person name="Oakley B."/>
            <person name="Pocsi I."/>
            <person name="Scazzocchio C."/>
            <person name="Seiboth B."/>
            <person name="vanKuyk P.A."/>
            <person name="Wortman J."/>
            <person name="Dyer P.S."/>
            <person name="Grigoriev I.V."/>
        </authorList>
    </citation>
    <scope>NUCLEOTIDE SEQUENCE [LARGE SCALE GENOMIC DNA]</scope>
    <source>
        <strain evidence="15">CBS 101740 / IMI 381727 / IBT 21946</strain>
    </source>
</reference>
<dbReference type="SMART" id="SM01217">
    <property type="entry name" value="Fn3_like"/>
    <property type="match status" value="1"/>
</dbReference>
<evidence type="ECO:0000256" key="12">
    <source>
        <dbReference type="RuleBase" id="RU361161"/>
    </source>
</evidence>
<keyword evidence="6" id="KW-0136">Cellulose degradation</keyword>
<feature type="domain" description="PA14" evidence="13">
    <location>
        <begin position="397"/>
        <end position="557"/>
    </location>
</feature>
<comment type="catalytic activity">
    <reaction evidence="1 12">
        <text>Hydrolysis of terminal, non-reducing beta-D-glucosyl residues with release of beta-D-glucose.</text>
        <dbReference type="EC" id="3.2.1.21"/>
    </reaction>
</comment>
<evidence type="ECO:0000256" key="7">
    <source>
        <dbReference type="ARBA" id="ARBA00023180"/>
    </source>
</evidence>
<accession>A0A1L9U2Y4</accession>
<keyword evidence="7" id="KW-0325">Glycoprotein</keyword>
<evidence type="ECO:0000259" key="13">
    <source>
        <dbReference type="PROSITE" id="PS51820"/>
    </source>
</evidence>
<evidence type="ECO:0000256" key="5">
    <source>
        <dbReference type="ARBA" id="ARBA00022801"/>
    </source>
</evidence>
<dbReference type="InterPro" id="IPR026891">
    <property type="entry name" value="Fn3-like"/>
</dbReference>
<dbReference type="Pfam" id="PF01915">
    <property type="entry name" value="Glyco_hydro_3_C"/>
    <property type="match status" value="1"/>
</dbReference>
<keyword evidence="15" id="KW-1185">Reference proteome</keyword>
<dbReference type="OMA" id="FAEPPRN"/>
<gene>
    <name evidence="14" type="ORF">ASPBRDRAFT_666692</name>
</gene>
<evidence type="ECO:0000256" key="11">
    <source>
        <dbReference type="ARBA" id="ARBA00024983"/>
    </source>
</evidence>
<dbReference type="GO" id="GO:0008422">
    <property type="term" value="F:beta-glucosidase activity"/>
    <property type="evidence" value="ECO:0007669"/>
    <property type="project" value="UniProtKB-EC"/>
</dbReference>
<sequence length="834" mass="91033">MKPIQPIDIDAILPQLTLDQKASLVAGSDFWHSMPIESLGVSAIRFSDGPNGVRGTKFFYGTPSYCVPCGTALGATFDTELLWKIGNLLGREARDKGVHVLLGPTMNIQRSPLGGRGFESFSEDSVLSGELGAAYCLGVKEAGVIPTPKHFVCNDQEHQRIAVNSIVTQRALREIYLRPFQIALAKARPAALMTAYNKVNGIHAAEDPHLLLNILRGEWGWEGLIVSDWFGTYSVSAAIRAGLDLEMPGPPRFRGAALSHAISSGKVDESTLDQRVRAMLHLINEAARSGIPTGGSEVHHDRPADQELLRTAAADSIVLLKNDDGILPLRRDRSVAVIGPNANYARYCGGGSASLEASYTVSPLDGIRAQASDVRFSQGSYSHQQLPLLGEQLKTPDGKTGFSFRVYYDPPEATHRELAEELLLTQSEGFLMDYADSRFRTCDFYIDMEGYFTPEEDGIYDFGVSVCGTGRLFIDGALIVDNATKQTGGTSFFGSGTREERGSMSMVAGRRYRLDFLFGSSFTSNFERRGAVAFGPGGFRFGGCKRLDPHKAIDDAISVAQAADQVVVVVGLNGEWECEGYDRDSMEMPPYSDLLVKSILQVRKDAVIIVQSGTPVTLPWVSQASALLQAWYGGNEVGNGIADVLFGSVNPSGKLPLSYPINIWDTPAYLNFGSESGRVLYGEDVYVGYRYYEKTRTPVLFPFGYGLSYTTFNQTNLVVSTTQETITVSLTIQNTGSRAGAEVVCIYIVPTAGTEIKRPMRELRGVGKRFLEPGASTNVVIEMPLLSATSYWHESRNAWLSEKGEYKVLVVTGTNSAEQNATFLVDETKQWRGL</sequence>
<dbReference type="PANTHER" id="PTHR42715">
    <property type="entry name" value="BETA-GLUCOSIDASE"/>
    <property type="match status" value="1"/>
</dbReference>
<organism evidence="14 15">
    <name type="scientific">Aspergillus brasiliensis (strain CBS 101740 / IMI 381727 / IBT 21946)</name>
    <dbReference type="NCBI Taxonomy" id="767769"/>
    <lineage>
        <taxon>Eukaryota</taxon>
        <taxon>Fungi</taxon>
        <taxon>Dikarya</taxon>
        <taxon>Ascomycota</taxon>
        <taxon>Pezizomycotina</taxon>
        <taxon>Eurotiomycetes</taxon>
        <taxon>Eurotiomycetidae</taxon>
        <taxon>Eurotiales</taxon>
        <taxon>Aspergillaceae</taxon>
        <taxon>Aspergillus</taxon>
        <taxon>Aspergillus subgen. Circumdati</taxon>
    </lineage>
</organism>
<keyword evidence="10 12" id="KW-0624">Polysaccharide degradation</keyword>
<dbReference type="PROSITE" id="PS00775">
    <property type="entry name" value="GLYCOSYL_HYDROL_F3"/>
    <property type="match status" value="1"/>
</dbReference>
<protein>
    <recommendedName>
        <fullName evidence="4 12">beta-glucosidase</fullName>
        <ecNumber evidence="4 12">3.2.1.21</ecNumber>
    </recommendedName>
</protein>
<dbReference type="InterPro" id="IPR002772">
    <property type="entry name" value="Glyco_hydro_3_C"/>
</dbReference>
<dbReference type="Gene3D" id="3.20.20.300">
    <property type="entry name" value="Glycoside hydrolase, family 3, N-terminal domain"/>
    <property type="match status" value="1"/>
</dbReference>
<keyword evidence="9 12" id="KW-0326">Glycosidase</keyword>
<evidence type="ECO:0000256" key="9">
    <source>
        <dbReference type="ARBA" id="ARBA00023295"/>
    </source>
</evidence>
<evidence type="ECO:0000256" key="6">
    <source>
        <dbReference type="ARBA" id="ARBA00023001"/>
    </source>
</evidence>
<evidence type="ECO:0000256" key="4">
    <source>
        <dbReference type="ARBA" id="ARBA00012744"/>
    </source>
</evidence>
<comment type="pathway">
    <text evidence="2 12">Glycan metabolism; cellulose degradation.</text>
</comment>
<dbReference type="EC" id="3.2.1.21" evidence="4 12"/>
<keyword evidence="8 12" id="KW-0119">Carbohydrate metabolism</keyword>
<dbReference type="FunFam" id="2.60.40.10:FF:000495">
    <property type="entry name" value="Periplasmic beta-glucosidase"/>
    <property type="match status" value="1"/>
</dbReference>
<dbReference type="EMBL" id="KV878702">
    <property type="protein sequence ID" value="OJJ66054.1"/>
    <property type="molecule type" value="Genomic_DNA"/>
</dbReference>
<evidence type="ECO:0000256" key="3">
    <source>
        <dbReference type="ARBA" id="ARBA00005336"/>
    </source>
</evidence>
<dbReference type="Pfam" id="PF07691">
    <property type="entry name" value="PA14"/>
    <property type="match status" value="1"/>
</dbReference>
<dbReference type="GO" id="GO:0030245">
    <property type="term" value="P:cellulose catabolic process"/>
    <property type="evidence" value="ECO:0007669"/>
    <property type="project" value="UniProtKB-UniPathway"/>
</dbReference>
<dbReference type="InterPro" id="IPR011658">
    <property type="entry name" value="PA14_dom"/>
</dbReference>
<comment type="function">
    <text evidence="11">Beta-glucosidases are one of a number of cellulolytic enzymes involved in the degradation of cellulosic biomass. Catalyzes the last step releasing glucose from the inhibitory cellobiose.</text>
</comment>
<dbReference type="InterPro" id="IPR019800">
    <property type="entry name" value="Glyco_hydro_3_AS"/>
</dbReference>
<dbReference type="InterPro" id="IPR013783">
    <property type="entry name" value="Ig-like_fold"/>
</dbReference>
<evidence type="ECO:0000256" key="1">
    <source>
        <dbReference type="ARBA" id="ARBA00000448"/>
    </source>
</evidence>
<dbReference type="Gene3D" id="2.60.40.10">
    <property type="entry name" value="Immunoglobulins"/>
    <property type="match status" value="1"/>
</dbReference>
<dbReference type="RefSeq" id="XP_067473304.1">
    <property type="nucleotide sequence ID" value="XM_067628765.1"/>
</dbReference>
<dbReference type="PRINTS" id="PR00133">
    <property type="entry name" value="GLHYDRLASE3"/>
</dbReference>
<dbReference type="Gene3D" id="2.60.120.260">
    <property type="entry name" value="Galactose-binding domain-like"/>
    <property type="match status" value="1"/>
</dbReference>
<evidence type="ECO:0000256" key="2">
    <source>
        <dbReference type="ARBA" id="ARBA00004987"/>
    </source>
</evidence>
<keyword evidence="5 12" id="KW-0378">Hydrolase</keyword>
<dbReference type="GeneID" id="93581253"/>
<dbReference type="InterPro" id="IPR001764">
    <property type="entry name" value="Glyco_hydro_3_N"/>
</dbReference>
<comment type="similarity">
    <text evidence="3 12">Belongs to the glycosyl hydrolase 3 family.</text>
</comment>
<dbReference type="InterPro" id="IPR036962">
    <property type="entry name" value="Glyco_hydro_3_N_sf"/>
</dbReference>
<dbReference type="OrthoDB" id="47059at2759"/>
<dbReference type="SUPFAM" id="SSF52279">
    <property type="entry name" value="Beta-D-glucan exohydrolase, C-terminal domain"/>
    <property type="match status" value="1"/>
</dbReference>
<dbReference type="Pfam" id="PF14310">
    <property type="entry name" value="Fn3-like"/>
    <property type="match status" value="1"/>
</dbReference>
<dbReference type="InterPro" id="IPR050288">
    <property type="entry name" value="Cellulose_deg_GH3"/>
</dbReference>
<evidence type="ECO:0000256" key="8">
    <source>
        <dbReference type="ARBA" id="ARBA00023277"/>
    </source>
</evidence>
<dbReference type="InterPro" id="IPR017853">
    <property type="entry name" value="GH"/>
</dbReference>